<evidence type="ECO:0000256" key="7">
    <source>
        <dbReference type="ARBA" id="ARBA00040167"/>
    </source>
</evidence>
<dbReference type="GO" id="GO:0004852">
    <property type="term" value="F:uroporphyrinogen-III synthase activity"/>
    <property type="evidence" value="ECO:0007669"/>
    <property type="project" value="UniProtKB-UniRule"/>
</dbReference>
<dbReference type="InterPro" id="IPR036108">
    <property type="entry name" value="4pyrrol_syn_uPrphyn_synt_sf"/>
</dbReference>
<proteinExistence type="inferred from homology"/>
<reference evidence="11" key="1">
    <citation type="submission" date="2020-01" db="EMBL/GenBank/DDBJ databases">
        <authorList>
            <person name="Meier V. D."/>
            <person name="Meier V D."/>
        </authorList>
    </citation>
    <scope>NUCLEOTIDE SEQUENCE</scope>
    <source>
        <strain evidence="11">HLG_WM_MAG_12</strain>
    </source>
</reference>
<dbReference type="GO" id="GO:0006780">
    <property type="term" value="P:uroporphyrinogen III biosynthetic process"/>
    <property type="evidence" value="ECO:0007669"/>
    <property type="project" value="UniProtKB-UniRule"/>
</dbReference>
<evidence type="ECO:0000313" key="11">
    <source>
        <dbReference type="EMBL" id="CAA6815058.1"/>
    </source>
</evidence>
<dbReference type="GO" id="GO:0006782">
    <property type="term" value="P:protoporphyrinogen IX biosynthetic process"/>
    <property type="evidence" value="ECO:0007669"/>
    <property type="project" value="UniProtKB-UniRule"/>
</dbReference>
<feature type="domain" description="Tetrapyrrole biosynthesis uroporphyrinogen III synthase" evidence="10">
    <location>
        <begin position="28"/>
        <end position="194"/>
    </location>
</feature>
<dbReference type="PANTHER" id="PTHR38042">
    <property type="entry name" value="UROPORPHYRINOGEN-III SYNTHASE, CHLOROPLASTIC"/>
    <property type="match status" value="1"/>
</dbReference>
<evidence type="ECO:0000256" key="1">
    <source>
        <dbReference type="ARBA" id="ARBA00004772"/>
    </source>
</evidence>
<comment type="similarity">
    <text evidence="2 9">Belongs to the uroporphyrinogen-III synthase family.</text>
</comment>
<organism evidence="11">
    <name type="scientific">uncultured Campylobacterales bacterium</name>
    <dbReference type="NCBI Taxonomy" id="352960"/>
    <lineage>
        <taxon>Bacteria</taxon>
        <taxon>Pseudomonadati</taxon>
        <taxon>Campylobacterota</taxon>
        <taxon>Epsilonproteobacteria</taxon>
        <taxon>Campylobacterales</taxon>
        <taxon>environmental samples</taxon>
    </lineage>
</organism>
<dbReference type="SUPFAM" id="SSF69618">
    <property type="entry name" value="HemD-like"/>
    <property type="match status" value="1"/>
</dbReference>
<keyword evidence="4 9" id="KW-0456">Lyase</keyword>
<comment type="catalytic activity">
    <reaction evidence="8 9">
        <text>hydroxymethylbilane = uroporphyrinogen III + H2O</text>
        <dbReference type="Rhea" id="RHEA:18965"/>
        <dbReference type="ChEBI" id="CHEBI:15377"/>
        <dbReference type="ChEBI" id="CHEBI:57308"/>
        <dbReference type="ChEBI" id="CHEBI:57845"/>
        <dbReference type="EC" id="4.2.1.75"/>
    </reaction>
</comment>
<dbReference type="InterPro" id="IPR003754">
    <property type="entry name" value="4pyrrol_synth_uPrphyn_synth"/>
</dbReference>
<comment type="pathway">
    <text evidence="1 9">Porphyrin-containing compound metabolism; protoporphyrin-IX biosynthesis; coproporphyrinogen-III from 5-aminolevulinate: step 3/4.</text>
</comment>
<dbReference type="InterPro" id="IPR039793">
    <property type="entry name" value="UROS/Hem4"/>
</dbReference>
<accession>A0A6S6TJM8</accession>
<gene>
    <name evidence="11" type="ORF">HELGO_WM25315</name>
</gene>
<evidence type="ECO:0000256" key="9">
    <source>
        <dbReference type="RuleBase" id="RU366031"/>
    </source>
</evidence>
<evidence type="ECO:0000256" key="8">
    <source>
        <dbReference type="ARBA" id="ARBA00048617"/>
    </source>
</evidence>
<evidence type="ECO:0000256" key="2">
    <source>
        <dbReference type="ARBA" id="ARBA00008133"/>
    </source>
</evidence>
<comment type="function">
    <text evidence="6 9">Catalyzes cyclization of the linear tetrapyrrole, hydroxymethylbilane, to the macrocyclic uroporphyrinogen III.</text>
</comment>
<dbReference type="AlphaFoldDB" id="A0A6S6TJM8"/>
<evidence type="ECO:0000256" key="4">
    <source>
        <dbReference type="ARBA" id="ARBA00023239"/>
    </source>
</evidence>
<protein>
    <recommendedName>
        <fullName evidence="7 9">Uroporphyrinogen-III synthase</fullName>
        <ecNumber evidence="3 9">4.2.1.75</ecNumber>
    </recommendedName>
</protein>
<keyword evidence="5 9" id="KW-0627">Porphyrin biosynthesis</keyword>
<dbReference type="CDD" id="cd06578">
    <property type="entry name" value="HemD"/>
    <property type="match status" value="1"/>
</dbReference>
<evidence type="ECO:0000256" key="5">
    <source>
        <dbReference type="ARBA" id="ARBA00023244"/>
    </source>
</evidence>
<dbReference type="PANTHER" id="PTHR38042:SF1">
    <property type="entry name" value="UROPORPHYRINOGEN-III SYNTHASE, CHLOROPLASTIC"/>
    <property type="match status" value="1"/>
</dbReference>
<evidence type="ECO:0000256" key="6">
    <source>
        <dbReference type="ARBA" id="ARBA00037589"/>
    </source>
</evidence>
<dbReference type="Pfam" id="PF02602">
    <property type="entry name" value="HEM4"/>
    <property type="match status" value="1"/>
</dbReference>
<evidence type="ECO:0000259" key="10">
    <source>
        <dbReference type="Pfam" id="PF02602"/>
    </source>
</evidence>
<dbReference type="EMBL" id="CACVAW010000064">
    <property type="protein sequence ID" value="CAA6815058.1"/>
    <property type="molecule type" value="Genomic_DNA"/>
</dbReference>
<dbReference type="Gene3D" id="3.40.50.10090">
    <property type="match status" value="2"/>
</dbReference>
<dbReference type="EC" id="4.2.1.75" evidence="3 9"/>
<sequence>MIYTLNDKQYEGATSLDLMRIEYLHFDVDFSRYDAIVITSRNALKALLNKYKIPSHIKIYAIGKNSAKEKQRIDFVATSNNANDFAEELVVHLKNKKVLYPRAKIVSSDMAGILRLSNIQIDELIVYENIKQVPKIKKLGANSIIIFSASSLVNYFFEYYEWGSSYTAISIGKMTSKELNKYIPNFIESKKTDINYCIKMGISLK</sequence>
<evidence type="ECO:0000256" key="3">
    <source>
        <dbReference type="ARBA" id="ARBA00013109"/>
    </source>
</evidence>
<name>A0A6S6TJM8_9BACT</name>